<dbReference type="PROSITE" id="PS50290">
    <property type="entry name" value="PI3_4_KINASE_3"/>
    <property type="match status" value="1"/>
</dbReference>
<organism evidence="6 7">
    <name type="scientific">Trichogramma kaykai</name>
    <dbReference type="NCBI Taxonomy" id="54128"/>
    <lineage>
        <taxon>Eukaryota</taxon>
        <taxon>Metazoa</taxon>
        <taxon>Ecdysozoa</taxon>
        <taxon>Arthropoda</taxon>
        <taxon>Hexapoda</taxon>
        <taxon>Insecta</taxon>
        <taxon>Pterygota</taxon>
        <taxon>Neoptera</taxon>
        <taxon>Endopterygota</taxon>
        <taxon>Hymenoptera</taxon>
        <taxon>Apocrita</taxon>
        <taxon>Proctotrupomorpha</taxon>
        <taxon>Chalcidoidea</taxon>
        <taxon>Trichogrammatidae</taxon>
        <taxon>Trichogramma</taxon>
    </lineage>
</organism>
<dbReference type="InterPro" id="IPR016024">
    <property type="entry name" value="ARM-type_fold"/>
</dbReference>
<evidence type="ECO:0000256" key="2">
    <source>
        <dbReference type="SAM" id="MobiDB-lite"/>
    </source>
</evidence>
<dbReference type="InterPro" id="IPR036940">
    <property type="entry name" value="PI3/4_kinase_cat_sf"/>
</dbReference>
<evidence type="ECO:0000259" key="3">
    <source>
        <dbReference type="PROSITE" id="PS50290"/>
    </source>
</evidence>
<dbReference type="Pfam" id="PF20206">
    <property type="entry name" value="Tra1_ring"/>
    <property type="match status" value="1"/>
</dbReference>
<feature type="domain" description="PI3K/PI4K catalytic" evidence="3">
    <location>
        <begin position="3479"/>
        <end position="3804"/>
    </location>
</feature>
<dbReference type="Pfam" id="PF20175">
    <property type="entry name" value="Tra1_central"/>
    <property type="match status" value="1"/>
</dbReference>
<sequence>MAPMAPMAPADPLTQINAYRSYVTMLADPNAKDESKLKAAQEMSENFETILGSPHYPQFLDHLMKNFLKILQEGEPHFISEYNIQQVRKLILEMIHRVPATEYLRPYIKPILSLMLKLLEIENEENILVCLRIIIELHKTYRPTFNPEIQHFLQFVKSIYSELPKNLPKIFEPRNQIRVKDLSEISRQEIEGYLKETFTVTPIQSDKKSADGSPLSYNLIPKAVLSLKVLQELPIIVVLMYQIYKQNVHQEVADFIPLIMNTITLQPTPIQRNSPNFNKEVFVDFMGAQIKTLSFLAYIIRIYQDVVVQHCPMMIKGILGLLTLCPTEVAHLRKELLIAARHILATDLKTKFVPHMERLFNEEVLLGHGWTTYESLRPLAYSTLADLVHHIRQLLPLVDLARAVHLFSKNVHDQTLPTTIQTMSCKLLLNLVECIRQRCETENQVPQGRELLMRMLEVFVLKFKTVSKLQLPILINRAKQQLAQPIDNRVQAGPATCFATTEDSKHNMVDLQEDKETKSRFGFPQNPNQNYNLVDYRSLVKTLVCGVKTITWGCANCKTGELGQNKQFHPKETLVFIRLVKWALQALDIYMIGPPATNASNQIRGPTAQQQTVRSKEEKEVLEHFAGVFSMMNPQTFNEIFSTSVEYMVERIFKNAALQVIGNSFLANPTTSPIFATVLVEYLLDRMDDMGSNIDRSNLYLRLFKLVFGSVSLFPTENEHMLKPHLHQIVNRSMELAMSAKEPYNYFLLLRALFRSIGGGSHDLLYQEFLPLLPNLLEGLNRLQSGLHKQHMKDLFVELCLTVPVRLSSLLPYLPMLMDPLVSALNGSHTLVSQGLRTLELCVDNLQPDFLYEHIQPVRADLMQALWRTLRNPTDQVAHVAFRVLGKFGGGNRKMMIEPQKLEYNDRETNSPAIVARFHEPHKLIDFPVEKVIETAVNALKTSSTDVFYRKQCWEVINSYLAASIKLDDDKATLHKFFSHSSFKDGPIPRQVEPHPKSYDLVARNVLQTALTGLFVAASTKELHQTVLPTMFSIVRHYTLIAVAQQAGPLCCTNKPNNRPQGQDPLVIIDAIASIMGHEEKELCKPGNLALVLIIETATTILGSKERTCQLPLTEYIAEKMSSLCYERAWYAKLGGCMSIKFLFERMTTKWVLKHLFTFVRALMFVMMDLTSEVSNGAVDMAKINLEKMLRSCVDPALQQSGDAEIIAAQSKAIHEVTHEFVRQITSSHTIVREQSMFSLKLIAEVQRKSVTEVMEPHREVLADMIPPKKHLLRHQPANAQIGIMDGNTFCTTLTPRLFSIDLKINEHKTFFDELYVINDAEDAQLNRLPCYKNIPNLVPLRKSALRALAACHYIVEKRQNIFEVLYGALEKSNVELQEAAFECMQKFIAGFQIDMESVHAIMRPMLLTLGDYRNLNLNCVKRLSYLTQLFPSTFSITLCEQLMQHLRKLLENLLTAHKGVSKNGETEQKIATIIGIFHQTPAASPKFIDVLCRIIMQTEKALMVEAASPFREPLMKFLLRYPQESLVFLMNDNNLKDQQWSRYLEFLIKHKDGKPFRDVLQKSTQRLIAMLMAPTQVISNLSAADKSELMHQAIRIINILIKNDEQWLSTQTPLVNALKQIWENDDYHTLHKSIENIDYCHWKEPKLIVKILLHYFCHHPNDVDLLFQLLRALCGRYVPDFQFLKDFLENTVAHEYTVEWKRRAFYRFVELFPTPMAPELKAKIVQLIIIPCFAASFEKGENVKLVGCAPVPYIDSNENIISIFINKIIDPENPLTSTDCVRIALLQCSCLFVELAPQYIHDGSNKKQGNKLRRLMTFAWPCLLGKNCVDPVTRYHGHLLLSHVIAKFAIHKKIVLQVFHSLLKAHAVEARGVVKQALEIITPAMPVRMEDGFKMLTHWTKKIIVEEGHSMQQLFHILQLVVRHYKVYYPIRHHLVQHMVSSINRLGFSPTSTIEHRKLAVELAEVIIKWELQRIKREGEVAAEQTSAVSATALGQSVNSAQTASINTTVPGSSSPMTVGIKRSLEDEPLVDAKRPNLGVTAPSPGATVTCPVSGLAISAKLEPGSLKPIERGHADSILNFLLKLACQVNDVNTAQGNQGEQLSRRCVALLKMALKPEVWDQTCDLKFAWLDKVFQSVESTQPNFGNICTALELVTFLLTVMKPEQILASFKPLQKGLGACIFSSNTKVIRLVNGLLSRLMTIFPTESPTATAASKHEELDTLYTTVGKFIIDGLSTYDKNAQAQVSSLFGTLMMLKAACTNNPGYIDRVITAFMRVLHRMAKDHLHPTQTENTQLTSELLIMSLDLVKSRVTAMPGEMRKTFIGTILLGLIDKTQDLKVMKCINKILEEWMKTDPGTTNLPALVPTLREKSLLLVKMMQQVEKRFPDDLELNAQFLELVNFVYRDETLKSSELTSKLEPAFLSGLRCVQPHIRAKFFEVFDASMKRRLDERLLYIICSQSWDAMGPHYWIKQCIELLIVTADVNTEVQMSNQDILLPSINSIINQTDSDDQKSFLMCSIVKEEPVEAMEHDGTVEVKQEMMDVDMDSSITTEDSSASKLTTLSQIIDNQYEYLEQSKKIKTEKLLNATAQLCYMDTNLAERVWLDMFPRIWSILDEHQQSMFMTEIIPFVCSGTHVIQKDCHPSAIATFIEAMSQCQPPIPMRPALMKYLGRSHNLWHRMALSLEDMALESEISGAKPRTDDCYEFEPDNDSLQPEILDSLSDMYSLLHEDDMWSGLWQRHAQYKETLQATALEQQGFFEQAQLAYDQAMNKFKQDFITTPAPLKIQRESLLWESHWIKCAKELNQWDLLLEYGNRKNDKNPFLILESSWRVPNWAVMKEALALVEQNCPKEMMWKVNMYRGYLAICHSEDQHLSAVERYVEMASGLCMREWRRLPHVVSHMHLQLLQAAQQIMELQEAMQIHQGLLHGRNSSLHDMKAIVKTWRNRLPVIADDLSHWSDIFTWRQHHYTFISSHYEHNQQDQTPNHSMLGVHASAQAILHFGKVARKHNLFGTCLDSLLRIYTIPSVPIIDCFQKIRQQVKCFLQMASTHGRNELQEGLDVIESTNLKYFSKEMTAEFFALKGLLLSQLGNSDEANKAFSAAVQLNDTLVKAWALWGDYLESIFTRDPRQIHMGQSALTCFLHSCRHQNESKSRKYLAKVLWLLTYDDKALLETLDKYAVGVPPIQWLPWIPQLLMCLTRYEGNVILNLLSQVGRVFPQAVYFSIRTLYLTLKIEQRESQRVKSAELAKNPESGSQPPASQDAKTDVKKATIPMWMCSKIMHIQREIHPTILSSLEGIVDQMVWFRETWYEEVLRQLRQGLAKCYAIAFENRGAVRDATITPHTLNFVKKLVSTFENISSSQNITNTFGSAGNESLARRAQQTVQDPDFPKMKQQFINDFDFNVPGAQLLHNLINKFKKWVKILEGKTKQLPKSLLIEEKCRFLSNFSMKTAEVELPGEFLLPKHSHYYIKIARFMPRVEVVQRHNTAARRLRIRGHNGRLYPYLVVNDAGLGDARREERVLQLLRFLNHYLGKQKETSRRFLNFTVPRVVAVSPQMRLVEDNPSCVSLLDIYKQGCAKQGIEHDAPIAKYYERLAAVQARGATASHQVLREILKDVQQHMVSKTMFRDWAVKTFPGATEYWTFRKMFTLQLSLNCFCEYVLHLTRLNPDMMYIHQDSGLINVAYFKFDVDDTNGELDGNRPVPFRLTPNIIEFLTTTGVSGPLTASAIATARCFVHPNFKVNAILRAILRDEVVADHIKRQEDSKSDSEGDLKGEHLITMVNRAVNAIVNRLNTLATFDGTDSKVATLVKAANNEDNLCRMDPAWHPWL</sequence>
<dbReference type="InterPro" id="IPR014009">
    <property type="entry name" value="PIK_FAT"/>
</dbReference>
<evidence type="ECO:0000256" key="1">
    <source>
        <dbReference type="ARBA" id="ARBA00007234"/>
    </source>
</evidence>
<dbReference type="SUPFAM" id="SSF56112">
    <property type="entry name" value="Protein kinase-like (PK-like)"/>
    <property type="match status" value="1"/>
</dbReference>
<dbReference type="InterPro" id="IPR050517">
    <property type="entry name" value="DDR_Repair_Kinase"/>
</dbReference>
<dbReference type="Gene3D" id="1.10.1070.11">
    <property type="entry name" value="Phosphatidylinositol 3-/4-kinase, catalytic domain"/>
    <property type="match status" value="1"/>
</dbReference>
<dbReference type="SUPFAM" id="SSF48371">
    <property type="entry name" value="ARM repeat"/>
    <property type="match status" value="2"/>
</dbReference>
<dbReference type="InterPro" id="IPR046807">
    <property type="entry name" value="Tra1_central"/>
</dbReference>
<dbReference type="CDD" id="cd05163">
    <property type="entry name" value="PIKK_TRRAP"/>
    <property type="match status" value="1"/>
</dbReference>
<dbReference type="Proteomes" id="UP001627154">
    <property type="component" value="Unassembled WGS sequence"/>
</dbReference>
<evidence type="ECO:0000259" key="5">
    <source>
        <dbReference type="PROSITE" id="PS51190"/>
    </source>
</evidence>
<dbReference type="Pfam" id="PF00454">
    <property type="entry name" value="PI3_PI4_kinase"/>
    <property type="match status" value="1"/>
</dbReference>
<dbReference type="SUPFAM" id="SSF48452">
    <property type="entry name" value="TPR-like"/>
    <property type="match status" value="1"/>
</dbReference>
<proteinExistence type="inferred from homology"/>
<evidence type="ECO:0008006" key="8">
    <source>
        <dbReference type="Google" id="ProtNLM"/>
    </source>
</evidence>
<evidence type="ECO:0000313" key="6">
    <source>
        <dbReference type="EMBL" id="KAL3392720.1"/>
    </source>
</evidence>
<dbReference type="PROSITE" id="PS51190">
    <property type="entry name" value="FATC"/>
    <property type="match status" value="1"/>
</dbReference>
<comment type="caution">
    <text evidence="6">The sequence shown here is derived from an EMBL/GenBank/DDBJ whole genome shotgun (WGS) entry which is preliminary data.</text>
</comment>
<feature type="region of interest" description="Disordered" evidence="2">
    <location>
        <begin position="3246"/>
        <end position="3269"/>
    </location>
</feature>
<evidence type="ECO:0000259" key="4">
    <source>
        <dbReference type="PROSITE" id="PS51189"/>
    </source>
</evidence>
<dbReference type="EMBL" id="JBJJXI010000102">
    <property type="protein sequence ID" value="KAL3392720.1"/>
    <property type="molecule type" value="Genomic_DNA"/>
</dbReference>
<dbReference type="InterPro" id="IPR011009">
    <property type="entry name" value="Kinase-like_dom_sf"/>
</dbReference>
<dbReference type="InterPro" id="IPR011990">
    <property type="entry name" value="TPR-like_helical_dom_sf"/>
</dbReference>
<dbReference type="PANTHER" id="PTHR11139">
    <property type="entry name" value="ATAXIA TELANGIECTASIA MUTATED ATM -RELATED"/>
    <property type="match status" value="1"/>
</dbReference>
<comment type="similarity">
    <text evidence="1">Belongs to the PI3/PI4-kinase family. TRA1 subfamily.</text>
</comment>
<dbReference type="GO" id="GO:0004672">
    <property type="term" value="F:protein kinase activity"/>
    <property type="evidence" value="ECO:0007669"/>
    <property type="project" value="UniProtKB-ARBA"/>
</dbReference>
<dbReference type="InterPro" id="IPR003151">
    <property type="entry name" value="PIK-rel_kinase_FAT"/>
</dbReference>
<dbReference type="InterPro" id="IPR046805">
    <property type="entry name" value="Tra1_ring"/>
</dbReference>
<dbReference type="InterPro" id="IPR000403">
    <property type="entry name" value="PI3/4_kinase_cat_dom"/>
</dbReference>
<dbReference type="Pfam" id="PF02259">
    <property type="entry name" value="FAT"/>
    <property type="match status" value="1"/>
</dbReference>
<dbReference type="SMART" id="SM01343">
    <property type="entry name" value="FATC"/>
    <property type="match status" value="1"/>
</dbReference>
<dbReference type="SMART" id="SM00146">
    <property type="entry name" value="PI3Kc"/>
    <property type="match status" value="1"/>
</dbReference>
<evidence type="ECO:0000313" key="7">
    <source>
        <dbReference type="Proteomes" id="UP001627154"/>
    </source>
</evidence>
<feature type="domain" description="FAT" evidence="4">
    <location>
        <begin position="2668"/>
        <end position="3234"/>
    </location>
</feature>
<accession>A0ABD2WIL7</accession>
<reference evidence="6 7" key="1">
    <citation type="journal article" date="2024" name="bioRxiv">
        <title>A reference genome for Trichogramma kaykai: A tiny desert-dwelling parasitoid wasp with competing sex-ratio distorters.</title>
        <authorList>
            <person name="Culotta J."/>
            <person name="Lindsey A.R."/>
        </authorList>
    </citation>
    <scope>NUCLEOTIDE SEQUENCE [LARGE SCALE GENOMIC DNA]</scope>
    <source>
        <strain evidence="6 7">KSX58</strain>
    </source>
</reference>
<gene>
    <name evidence="6" type="ORF">TKK_012766</name>
</gene>
<keyword evidence="7" id="KW-1185">Reference proteome</keyword>
<protein>
    <recommendedName>
        <fullName evidence="8">Transformation/transcription domain-associated protein</fullName>
    </recommendedName>
</protein>
<dbReference type="PROSITE" id="PS51189">
    <property type="entry name" value="FAT"/>
    <property type="match status" value="1"/>
</dbReference>
<dbReference type="InterPro" id="IPR003152">
    <property type="entry name" value="FATC_dom"/>
</dbReference>
<dbReference type="PANTHER" id="PTHR11139:SF1">
    <property type="entry name" value="TRANSFORMATION_TRANSCRIPTION DOMAIN-ASSOCIATED PROTEIN"/>
    <property type="match status" value="1"/>
</dbReference>
<name>A0ABD2WIL7_9HYME</name>
<feature type="domain" description="FATC" evidence="5">
    <location>
        <begin position="3785"/>
        <end position="3833"/>
    </location>
</feature>